<evidence type="ECO:0000256" key="3">
    <source>
        <dbReference type="ARBA" id="ARBA00013347"/>
    </source>
</evidence>
<comment type="caution">
    <text evidence="10">The sequence shown here is derived from an EMBL/GenBank/DDBJ whole genome shotgun (WGS) entry which is preliminary data.</text>
</comment>
<comment type="subcellular location">
    <subcellularLocation>
        <location evidence="1">Cytoplasm</location>
    </subcellularLocation>
</comment>
<proteinExistence type="inferred from homology"/>
<keyword evidence="7" id="KW-0009">Actin-binding</keyword>
<dbReference type="Gene3D" id="2.130.10.10">
    <property type="entry name" value="YVTN repeat-like/Quinoprotein amine dehydrogenase"/>
    <property type="match status" value="1"/>
</dbReference>
<dbReference type="InterPro" id="IPR015943">
    <property type="entry name" value="WD40/YVTN_repeat-like_dom_sf"/>
</dbReference>
<sequence length="131" mass="14468">MNRFKTSKFKNTTPKVAKKEGWINNVHAGSFSCQGNHIKASSKLVAFNTGQAGGGMVGLTSVNPSDSQWTVTQISCHSDLVTDMDFSPFDESLLATCSWDETVSHLHNDVSSESLEFPYKSGMFPYLHQKF</sequence>
<evidence type="ECO:0000256" key="4">
    <source>
        <dbReference type="ARBA" id="ARBA00022490"/>
    </source>
</evidence>
<dbReference type="InterPro" id="IPR036322">
    <property type="entry name" value="WD40_repeat_dom_sf"/>
</dbReference>
<protein>
    <recommendedName>
        <fullName evidence="3">Coronin-7</fullName>
    </recommendedName>
</protein>
<evidence type="ECO:0000256" key="7">
    <source>
        <dbReference type="ARBA" id="ARBA00023203"/>
    </source>
</evidence>
<dbReference type="EMBL" id="JAHRIQ010061080">
    <property type="protein sequence ID" value="MEQ2241471.1"/>
    <property type="molecule type" value="Genomic_DNA"/>
</dbReference>
<evidence type="ECO:0000313" key="11">
    <source>
        <dbReference type="Proteomes" id="UP001482620"/>
    </source>
</evidence>
<evidence type="ECO:0000256" key="6">
    <source>
        <dbReference type="ARBA" id="ARBA00022737"/>
    </source>
</evidence>
<name>A0ABV0U8S6_9TELE</name>
<dbReference type="Proteomes" id="UP001482620">
    <property type="component" value="Unassembled WGS sequence"/>
</dbReference>
<dbReference type="PANTHER" id="PTHR10856">
    <property type="entry name" value="CORONIN"/>
    <property type="match status" value="1"/>
</dbReference>
<keyword evidence="6" id="KW-0677">Repeat</keyword>
<feature type="domain" description="DUF1899" evidence="9">
    <location>
        <begin position="3"/>
        <end position="65"/>
    </location>
</feature>
<comment type="similarity">
    <text evidence="2">Belongs to the WD repeat coronin family.</text>
</comment>
<dbReference type="InterPro" id="IPR015048">
    <property type="entry name" value="DUF1899"/>
</dbReference>
<dbReference type="InterPro" id="IPR015505">
    <property type="entry name" value="Coronin"/>
</dbReference>
<keyword evidence="4" id="KW-0963">Cytoplasm</keyword>
<dbReference type="SMART" id="SM01166">
    <property type="entry name" value="DUF1899"/>
    <property type="match status" value="1"/>
</dbReference>
<organism evidence="10 11">
    <name type="scientific">Ilyodon furcidens</name>
    <name type="common">goldbreast splitfin</name>
    <dbReference type="NCBI Taxonomy" id="33524"/>
    <lineage>
        <taxon>Eukaryota</taxon>
        <taxon>Metazoa</taxon>
        <taxon>Chordata</taxon>
        <taxon>Craniata</taxon>
        <taxon>Vertebrata</taxon>
        <taxon>Euteleostomi</taxon>
        <taxon>Actinopterygii</taxon>
        <taxon>Neopterygii</taxon>
        <taxon>Teleostei</taxon>
        <taxon>Neoteleostei</taxon>
        <taxon>Acanthomorphata</taxon>
        <taxon>Ovalentaria</taxon>
        <taxon>Atherinomorphae</taxon>
        <taxon>Cyprinodontiformes</taxon>
        <taxon>Goodeidae</taxon>
        <taxon>Ilyodon</taxon>
    </lineage>
</organism>
<evidence type="ECO:0000256" key="5">
    <source>
        <dbReference type="ARBA" id="ARBA00022574"/>
    </source>
</evidence>
<reference evidence="10 11" key="1">
    <citation type="submission" date="2021-06" db="EMBL/GenBank/DDBJ databases">
        <authorList>
            <person name="Palmer J.M."/>
        </authorList>
    </citation>
    <scope>NUCLEOTIDE SEQUENCE [LARGE SCALE GENOMIC DNA]</scope>
    <source>
        <strain evidence="11">if_2019</strain>
        <tissue evidence="10">Muscle</tissue>
    </source>
</reference>
<evidence type="ECO:0000313" key="10">
    <source>
        <dbReference type="EMBL" id="MEQ2241471.1"/>
    </source>
</evidence>
<dbReference type="SMART" id="SM00320">
    <property type="entry name" value="WD40"/>
    <property type="match status" value="1"/>
</dbReference>
<dbReference type="Pfam" id="PF08953">
    <property type="entry name" value="DUF1899"/>
    <property type="match status" value="1"/>
</dbReference>
<keyword evidence="11" id="KW-1185">Reference proteome</keyword>
<evidence type="ECO:0000256" key="8">
    <source>
        <dbReference type="ARBA" id="ARBA00024838"/>
    </source>
</evidence>
<dbReference type="PROSITE" id="PS51257">
    <property type="entry name" value="PROKAR_LIPOPROTEIN"/>
    <property type="match status" value="1"/>
</dbReference>
<dbReference type="PANTHER" id="PTHR10856:SF20">
    <property type="entry name" value="CORONIN-7"/>
    <property type="match status" value="1"/>
</dbReference>
<dbReference type="SUPFAM" id="SSF50978">
    <property type="entry name" value="WD40 repeat-like"/>
    <property type="match status" value="1"/>
</dbReference>
<dbReference type="InterPro" id="IPR001680">
    <property type="entry name" value="WD40_rpt"/>
</dbReference>
<comment type="function">
    <text evidence="8">F-actin regulator involved in anterograde Golgi to endosome transport: upon ubiquitination via 'Lys-33'-linked ubiquitin chains by the BCR(KLHL20) E3 ubiquitin ligase complex, interacts with EPS15 and localizes to the trans-Golgi network, where it promotes actin polymerization, thereby facilitating post-Golgi trafficking. May play a role in the maintenance of the Golgi apparatus morphology.</text>
</comment>
<evidence type="ECO:0000259" key="9">
    <source>
        <dbReference type="SMART" id="SM01166"/>
    </source>
</evidence>
<accession>A0ABV0U8S6</accession>
<evidence type="ECO:0000256" key="1">
    <source>
        <dbReference type="ARBA" id="ARBA00004496"/>
    </source>
</evidence>
<gene>
    <name evidence="10" type="ORF">ILYODFUR_025633</name>
</gene>
<keyword evidence="5" id="KW-0853">WD repeat</keyword>
<evidence type="ECO:0000256" key="2">
    <source>
        <dbReference type="ARBA" id="ARBA00009482"/>
    </source>
</evidence>